<proteinExistence type="predicted"/>
<dbReference type="EMBL" id="MFYX01000047">
    <property type="protein sequence ID" value="OGK05800.1"/>
    <property type="molecule type" value="Genomic_DNA"/>
</dbReference>
<dbReference type="SUPFAM" id="SSF56672">
    <property type="entry name" value="DNA/RNA polymerases"/>
    <property type="match status" value="1"/>
</dbReference>
<evidence type="ECO:0000259" key="1">
    <source>
        <dbReference type="Pfam" id="PF08388"/>
    </source>
</evidence>
<dbReference type="InterPro" id="IPR013597">
    <property type="entry name" value="Mat_intron_G2"/>
</dbReference>
<dbReference type="Proteomes" id="UP000179243">
    <property type="component" value="Unassembled WGS sequence"/>
</dbReference>
<protein>
    <recommendedName>
        <fullName evidence="1">Group II intron maturase-specific domain-containing protein</fullName>
    </recommendedName>
</protein>
<evidence type="ECO:0000313" key="2">
    <source>
        <dbReference type="EMBL" id="OGK05800.1"/>
    </source>
</evidence>
<dbReference type="AlphaFoldDB" id="A0A1F7FGG9"/>
<feature type="domain" description="Group II intron maturase-specific" evidence="1">
    <location>
        <begin position="91"/>
        <end position="168"/>
    </location>
</feature>
<dbReference type="InterPro" id="IPR043502">
    <property type="entry name" value="DNA/RNA_pol_sf"/>
</dbReference>
<dbReference type="InterPro" id="IPR051083">
    <property type="entry name" value="GrpII_Intron_Splice-Mob/Def"/>
</dbReference>
<gene>
    <name evidence="2" type="ORF">A2519_01790</name>
</gene>
<accession>A0A1F7FGG9</accession>
<comment type="caution">
    <text evidence="2">The sequence shown here is derived from an EMBL/GenBank/DDBJ whole genome shotgun (WGS) entry which is preliminary data.</text>
</comment>
<name>A0A1F7FGG9_UNCRA</name>
<dbReference type="PANTHER" id="PTHR34047">
    <property type="entry name" value="NUCLEAR INTRON MATURASE 1, MITOCHONDRIAL-RELATED"/>
    <property type="match status" value="1"/>
</dbReference>
<dbReference type="Pfam" id="PF08388">
    <property type="entry name" value="GIIM"/>
    <property type="match status" value="1"/>
</dbReference>
<reference evidence="2 3" key="1">
    <citation type="journal article" date="2016" name="Nat. Commun.">
        <title>Thousands of microbial genomes shed light on interconnected biogeochemical processes in an aquifer system.</title>
        <authorList>
            <person name="Anantharaman K."/>
            <person name="Brown C.T."/>
            <person name="Hug L.A."/>
            <person name="Sharon I."/>
            <person name="Castelle C.J."/>
            <person name="Probst A.J."/>
            <person name="Thomas B.C."/>
            <person name="Singh A."/>
            <person name="Wilkins M.J."/>
            <person name="Karaoz U."/>
            <person name="Brodie E.L."/>
            <person name="Williams K.H."/>
            <person name="Hubbard S.S."/>
            <person name="Banfield J.F."/>
        </authorList>
    </citation>
    <scope>NUCLEOTIDE SEQUENCE [LARGE SCALE GENOMIC DNA]</scope>
</reference>
<organism evidence="2 3">
    <name type="scientific">Candidatus Raymondbacteria bacterium RIFOXYD12_FULL_49_13</name>
    <dbReference type="NCBI Taxonomy" id="1817890"/>
    <lineage>
        <taxon>Bacteria</taxon>
        <taxon>Raymondiibacteriota</taxon>
    </lineage>
</organism>
<dbReference type="PANTHER" id="PTHR34047:SF8">
    <property type="entry name" value="PROTEIN YKFC"/>
    <property type="match status" value="1"/>
</dbReference>
<evidence type="ECO:0000313" key="3">
    <source>
        <dbReference type="Proteomes" id="UP000179243"/>
    </source>
</evidence>
<sequence length="252" mass="29889">MSREVHVRFWEQRGGRFLSLTHFVVAGRTRETLENQALPAIRAFLMKRGLLLLAEKTRIVNIREGFEFLGQHLRKYDNGKLITKPASGSLRKIQDAVTEILKSHDAGSVYSMIRRLNQILRGYCNYHRSSCASRMFGRLDSWMYGAIRQWLHGRHPNKGRRWMLRKYYRSRNGYRWIFHAKRTNENGRTAILDLQQASMISIIRHVKIRSEANPYDPAWTDYFADRKRNKRYCNPDRRFIEECGPSHDRDCL</sequence>